<proteinExistence type="predicted"/>
<protein>
    <submittedName>
        <fullName evidence="1">Uncharacterized protein</fullName>
    </submittedName>
</protein>
<evidence type="ECO:0000313" key="1">
    <source>
        <dbReference type="EMBL" id="MBB5271302.1"/>
    </source>
</evidence>
<keyword evidence="2" id="KW-1185">Reference proteome</keyword>
<dbReference type="EMBL" id="JACHGB010000003">
    <property type="protein sequence ID" value="MBB5271302.1"/>
    <property type="molecule type" value="Genomic_DNA"/>
</dbReference>
<name>A0A7W8M864_9BURK</name>
<sequence length="73" mass="8438">MWPKLPEDQHHPDMLSHLGLALIEAVLQLTPAELEEALERDVLPVAGPPEERQALLDRLEYLRRYVNATRWEG</sequence>
<dbReference type="Proteomes" id="UP000532440">
    <property type="component" value="Unassembled WGS sequence"/>
</dbReference>
<organism evidence="1 2">
    <name type="scientific">Quisquiliibacterium transsilvanicum</name>
    <dbReference type="NCBI Taxonomy" id="1549638"/>
    <lineage>
        <taxon>Bacteria</taxon>
        <taxon>Pseudomonadati</taxon>
        <taxon>Pseudomonadota</taxon>
        <taxon>Betaproteobacteria</taxon>
        <taxon>Burkholderiales</taxon>
        <taxon>Burkholderiaceae</taxon>
        <taxon>Quisquiliibacterium</taxon>
    </lineage>
</organism>
<dbReference type="RefSeq" id="WP_183965563.1">
    <property type="nucleotide sequence ID" value="NZ_BAABEW010000001.1"/>
</dbReference>
<evidence type="ECO:0000313" key="2">
    <source>
        <dbReference type="Proteomes" id="UP000532440"/>
    </source>
</evidence>
<comment type="caution">
    <text evidence="1">The sequence shown here is derived from an EMBL/GenBank/DDBJ whole genome shotgun (WGS) entry which is preliminary data.</text>
</comment>
<dbReference type="AlphaFoldDB" id="A0A7W8M864"/>
<gene>
    <name evidence="1" type="ORF">HNQ70_001312</name>
</gene>
<reference evidence="1 2" key="1">
    <citation type="submission" date="2020-08" db="EMBL/GenBank/DDBJ databases">
        <title>Genomic Encyclopedia of Type Strains, Phase IV (KMG-IV): sequencing the most valuable type-strain genomes for metagenomic binning, comparative biology and taxonomic classification.</title>
        <authorList>
            <person name="Goeker M."/>
        </authorList>
    </citation>
    <scope>NUCLEOTIDE SEQUENCE [LARGE SCALE GENOMIC DNA]</scope>
    <source>
        <strain evidence="1 2">DSM 29781</strain>
    </source>
</reference>
<accession>A0A7W8M864</accession>